<feature type="region of interest" description="Disordered" evidence="1">
    <location>
        <begin position="238"/>
        <end position="260"/>
    </location>
</feature>
<reference evidence="2" key="1">
    <citation type="journal article" date="2021" name="G3 (Bethesda)">
        <title>Genome and transcriptome analysis of the beet armyworm Spodoptera exigua reveals targets for pest control. .</title>
        <authorList>
            <person name="Simon S."/>
            <person name="Breeschoten T."/>
            <person name="Jansen H.J."/>
            <person name="Dirks R.P."/>
            <person name="Schranz M.E."/>
            <person name="Ros V.I.D."/>
        </authorList>
    </citation>
    <scope>NUCLEOTIDE SEQUENCE</scope>
    <source>
        <strain evidence="2">TB_SE_WUR_2020</strain>
    </source>
</reference>
<evidence type="ECO:0000256" key="1">
    <source>
        <dbReference type="SAM" id="MobiDB-lite"/>
    </source>
</evidence>
<gene>
    <name evidence="2" type="ORF">HF086_006834</name>
</gene>
<organism evidence="2 3">
    <name type="scientific">Spodoptera exigua</name>
    <name type="common">Beet armyworm</name>
    <name type="synonym">Noctua fulgens</name>
    <dbReference type="NCBI Taxonomy" id="7107"/>
    <lineage>
        <taxon>Eukaryota</taxon>
        <taxon>Metazoa</taxon>
        <taxon>Ecdysozoa</taxon>
        <taxon>Arthropoda</taxon>
        <taxon>Hexapoda</taxon>
        <taxon>Insecta</taxon>
        <taxon>Pterygota</taxon>
        <taxon>Neoptera</taxon>
        <taxon>Endopterygota</taxon>
        <taxon>Lepidoptera</taxon>
        <taxon>Glossata</taxon>
        <taxon>Ditrysia</taxon>
        <taxon>Noctuoidea</taxon>
        <taxon>Noctuidae</taxon>
        <taxon>Amphipyrinae</taxon>
        <taxon>Spodoptera</taxon>
    </lineage>
</organism>
<dbReference type="InterPro" id="IPR002298">
    <property type="entry name" value="DNA_polymerase_A"/>
</dbReference>
<evidence type="ECO:0000313" key="3">
    <source>
        <dbReference type="Proteomes" id="UP000814243"/>
    </source>
</evidence>
<dbReference type="GO" id="GO:0006302">
    <property type="term" value="P:double-strand break repair"/>
    <property type="evidence" value="ECO:0007669"/>
    <property type="project" value="TreeGrafter"/>
</dbReference>
<comment type="caution">
    <text evidence="2">The sequence shown here is derived from an EMBL/GenBank/DDBJ whole genome shotgun (WGS) entry which is preliminary data.</text>
</comment>
<dbReference type="Proteomes" id="UP000814243">
    <property type="component" value="Unassembled WGS sequence"/>
</dbReference>
<accession>A0A922S8X9</accession>
<dbReference type="GO" id="GO:0006261">
    <property type="term" value="P:DNA-templated DNA replication"/>
    <property type="evidence" value="ECO:0007669"/>
    <property type="project" value="InterPro"/>
</dbReference>
<sequence length="552" mass="61429">MGKSLHDETVVDFPQTQAGLLGVSAPSDNTSKNLLDINLEYEAVSETNNNKNDFLHPIISNNENLLRTNSDKNSSDKTFVEPKINELDINWDDMLNSELFVKMSADGDTDCKELHENYNIIDRTISEENATISCRPSGVEKENKHKNKRKTITSKVSGPNAKVRKSNNNATKSNSKLMVEIKQMTKKDFRKQKYTKTVKNWLDNVESPRLVCGNVDNNCSNEMPAKDSVLDNVEPNAHLTKTCDTPDKEMGPDRTRPVMQKTKKVVQAQLANKDGIMRYSKPNITETGARNESVTRQSTSKDTYGNKKIKKFVAPIKSQIVEDVKMQVHSVDEENIANYKDNLLQTKGTEIVAIGASLLDPDNPPENFSSVQRLLAPSPTSSPVTPGECALQRASWYMSQLKECWLKLSDMLKEHSLWEVFIEIEMKVLPIITAMELRGVCVDMETLNSMEQAVAARLKAVEQRCYKAAGKVFQISSPAQVRALLYDDLQLDYRCNLSVRGTVAKGDKSTSEATMAAATGRIAASSPNLQAIPKAPYSLVLFPDSDDADGNI</sequence>
<dbReference type="GO" id="GO:0003887">
    <property type="term" value="F:DNA-directed DNA polymerase activity"/>
    <property type="evidence" value="ECO:0007669"/>
    <property type="project" value="InterPro"/>
</dbReference>
<dbReference type="EMBL" id="JACEFF010000926">
    <property type="protein sequence ID" value="KAH9628203.1"/>
    <property type="molecule type" value="Genomic_DNA"/>
</dbReference>
<dbReference type="PANTHER" id="PTHR10133">
    <property type="entry name" value="DNA POLYMERASE I"/>
    <property type="match status" value="1"/>
</dbReference>
<dbReference type="Gene3D" id="1.20.1060.10">
    <property type="entry name" value="Taq DNA Polymerase, Chain T, domain 4"/>
    <property type="match status" value="1"/>
</dbReference>
<protein>
    <submittedName>
        <fullName evidence="2">Uncharacterized protein</fullName>
    </submittedName>
</protein>
<proteinExistence type="predicted"/>
<dbReference type="InterPro" id="IPR043502">
    <property type="entry name" value="DNA/RNA_pol_sf"/>
</dbReference>
<dbReference type="AlphaFoldDB" id="A0A922S8X9"/>
<evidence type="ECO:0000313" key="2">
    <source>
        <dbReference type="EMBL" id="KAH9628203.1"/>
    </source>
</evidence>
<dbReference type="SUPFAM" id="SSF56672">
    <property type="entry name" value="DNA/RNA polymerases"/>
    <property type="match status" value="1"/>
</dbReference>
<name>A0A922S8X9_SPOEX</name>
<dbReference type="PANTHER" id="PTHR10133:SF27">
    <property type="entry name" value="DNA POLYMERASE NU"/>
    <property type="match status" value="1"/>
</dbReference>
<feature type="compositionally biased region" description="Basic and acidic residues" evidence="1">
    <location>
        <begin position="244"/>
        <end position="256"/>
    </location>
</feature>